<feature type="transmembrane region" description="Helical" evidence="1">
    <location>
        <begin position="34"/>
        <end position="59"/>
    </location>
</feature>
<dbReference type="RefSeq" id="WP_037995961.1">
    <property type="nucleotide sequence ID" value="NZ_JACEIR010000005.1"/>
</dbReference>
<sequence length="75" mass="8486">MKGKDVIGFLIPFAIVLIIVRAANFFGFWKVVSIILGAIILVSGAIFLLFLILKLLVWIQKKRLAKQRRDESQTS</sequence>
<keyword evidence="3" id="KW-1185">Reference proteome</keyword>
<name>A0A8I1DF11_THEIN</name>
<keyword evidence="1" id="KW-0472">Membrane</keyword>
<evidence type="ECO:0000313" key="3">
    <source>
        <dbReference type="Proteomes" id="UP000633619"/>
    </source>
</evidence>
<dbReference type="Proteomes" id="UP000633619">
    <property type="component" value="Unassembled WGS sequence"/>
</dbReference>
<gene>
    <name evidence="2" type="ORF">I8U20_09220</name>
</gene>
<evidence type="ECO:0000256" key="1">
    <source>
        <dbReference type="SAM" id="Phobius"/>
    </source>
</evidence>
<proteinExistence type="predicted"/>
<dbReference type="AlphaFoldDB" id="A0A8I1DF11"/>
<dbReference type="EMBL" id="JAECVW010000004">
    <property type="protein sequence ID" value="MBH8595512.1"/>
    <property type="molecule type" value="Genomic_DNA"/>
</dbReference>
<comment type="caution">
    <text evidence="2">The sequence shown here is derived from an EMBL/GenBank/DDBJ whole genome shotgun (WGS) entry which is preliminary data.</text>
</comment>
<accession>A0A8I1DF11</accession>
<protein>
    <submittedName>
        <fullName evidence="2">Uncharacterized protein</fullName>
    </submittedName>
</protein>
<keyword evidence="1" id="KW-0812">Transmembrane</keyword>
<reference evidence="2 3" key="1">
    <citation type="submission" date="2020-12" db="EMBL/GenBank/DDBJ databases">
        <title>WGS of Thermoactinomyces spp.</title>
        <authorList>
            <person name="Cheng K."/>
        </authorList>
    </citation>
    <scope>NUCLEOTIDE SEQUENCE [LARGE SCALE GENOMIC DNA]</scope>
    <source>
        <strain evidence="3">CICC 10671\DSM 43846</strain>
    </source>
</reference>
<feature type="transmembrane region" description="Helical" evidence="1">
    <location>
        <begin position="7"/>
        <end position="28"/>
    </location>
</feature>
<evidence type="ECO:0000313" key="2">
    <source>
        <dbReference type="EMBL" id="MBH8595512.1"/>
    </source>
</evidence>
<organism evidence="2 3">
    <name type="scientific">Thermoactinomyces intermedius</name>
    <dbReference type="NCBI Taxonomy" id="2024"/>
    <lineage>
        <taxon>Bacteria</taxon>
        <taxon>Bacillati</taxon>
        <taxon>Bacillota</taxon>
        <taxon>Bacilli</taxon>
        <taxon>Bacillales</taxon>
        <taxon>Thermoactinomycetaceae</taxon>
        <taxon>Thermoactinomyces</taxon>
    </lineage>
</organism>
<keyword evidence="1" id="KW-1133">Transmembrane helix</keyword>